<proteinExistence type="predicted"/>
<evidence type="ECO:0000313" key="1">
    <source>
        <dbReference type="EMBL" id="CEK77263.1"/>
    </source>
</evidence>
<reference evidence="1" key="1">
    <citation type="submission" date="2014-12" db="EMBL/GenBank/DDBJ databases">
        <title>Insight into the proteome of Arion vulgaris.</title>
        <authorList>
            <person name="Aradska J."/>
            <person name="Bulat T."/>
            <person name="Smidak R."/>
            <person name="Sarate P."/>
            <person name="Gangsoo J."/>
            <person name="Sialana F."/>
            <person name="Bilban M."/>
            <person name="Lubec G."/>
        </authorList>
    </citation>
    <scope>NUCLEOTIDE SEQUENCE</scope>
    <source>
        <tissue evidence="1">Skin</tissue>
    </source>
</reference>
<sequence length="82" mass="9151">MNLVTGKVEKIPGSQYSDPTNTWHPSPIHRHIISGNSMSNYLMAPSRSSLAILDAKFKQVECEFMESIGTEVMIYIPSSYTS</sequence>
<dbReference type="EMBL" id="HACG01030398">
    <property type="protein sequence ID" value="CEK77263.1"/>
    <property type="molecule type" value="Transcribed_RNA"/>
</dbReference>
<name>A0A0B7A900_9EUPU</name>
<protein>
    <submittedName>
        <fullName evidence="1">Uncharacterized protein</fullName>
    </submittedName>
</protein>
<organism evidence="1">
    <name type="scientific">Arion vulgaris</name>
    <dbReference type="NCBI Taxonomy" id="1028688"/>
    <lineage>
        <taxon>Eukaryota</taxon>
        <taxon>Metazoa</taxon>
        <taxon>Spiralia</taxon>
        <taxon>Lophotrochozoa</taxon>
        <taxon>Mollusca</taxon>
        <taxon>Gastropoda</taxon>
        <taxon>Heterobranchia</taxon>
        <taxon>Euthyneura</taxon>
        <taxon>Panpulmonata</taxon>
        <taxon>Eupulmonata</taxon>
        <taxon>Stylommatophora</taxon>
        <taxon>Helicina</taxon>
        <taxon>Arionoidea</taxon>
        <taxon>Arionidae</taxon>
        <taxon>Arion</taxon>
    </lineage>
</organism>
<accession>A0A0B7A900</accession>
<dbReference type="AlphaFoldDB" id="A0A0B7A900"/>
<gene>
    <name evidence="1" type="primary">ORF103734</name>
</gene>